<name>A0A645JLJ3_9ZZZZ</name>
<feature type="region of interest" description="Disordered" evidence="1">
    <location>
        <begin position="1"/>
        <end position="35"/>
    </location>
</feature>
<reference evidence="2" key="1">
    <citation type="submission" date="2019-08" db="EMBL/GenBank/DDBJ databases">
        <authorList>
            <person name="Kucharzyk K."/>
            <person name="Murdoch R.W."/>
            <person name="Higgins S."/>
            <person name="Loffler F."/>
        </authorList>
    </citation>
    <scope>NUCLEOTIDE SEQUENCE</scope>
</reference>
<evidence type="ECO:0000256" key="1">
    <source>
        <dbReference type="SAM" id="MobiDB-lite"/>
    </source>
</evidence>
<accession>A0A645JLJ3</accession>
<dbReference type="EMBL" id="VSSQ01135851">
    <property type="protein sequence ID" value="MPN60503.1"/>
    <property type="molecule type" value="Genomic_DNA"/>
</dbReference>
<organism evidence="2">
    <name type="scientific">bioreactor metagenome</name>
    <dbReference type="NCBI Taxonomy" id="1076179"/>
    <lineage>
        <taxon>unclassified sequences</taxon>
        <taxon>metagenomes</taxon>
        <taxon>ecological metagenomes</taxon>
    </lineage>
</organism>
<sequence length="82" mass="9215">MHHARDGARGTAFHVGHGARNGAGGRHAAEERRDEVGNALRHQLLVRVVAVIDHAVGHARAQQRLDRAQQRQRDRRHEQVAR</sequence>
<evidence type="ECO:0000313" key="2">
    <source>
        <dbReference type="EMBL" id="MPN60503.1"/>
    </source>
</evidence>
<comment type="caution">
    <text evidence="2">The sequence shown here is derived from an EMBL/GenBank/DDBJ whole genome shotgun (WGS) entry which is preliminary data.</text>
</comment>
<feature type="compositionally biased region" description="Basic and acidic residues" evidence="1">
    <location>
        <begin position="63"/>
        <end position="82"/>
    </location>
</feature>
<dbReference type="AlphaFoldDB" id="A0A645JLJ3"/>
<feature type="region of interest" description="Disordered" evidence="1">
    <location>
        <begin position="58"/>
        <end position="82"/>
    </location>
</feature>
<proteinExistence type="predicted"/>
<protein>
    <submittedName>
        <fullName evidence="2">Uncharacterized protein</fullName>
    </submittedName>
</protein>
<gene>
    <name evidence="2" type="ORF">SDC9_208231</name>
</gene>